<dbReference type="InterPro" id="IPR013149">
    <property type="entry name" value="ADH-like_C"/>
</dbReference>
<evidence type="ECO:0000313" key="7">
    <source>
        <dbReference type="Proteomes" id="UP000593802"/>
    </source>
</evidence>
<dbReference type="InterPro" id="IPR013154">
    <property type="entry name" value="ADH-like_N"/>
</dbReference>
<dbReference type="AlphaFoldDB" id="A0A7I8DAG1"/>
<dbReference type="PANTHER" id="PTHR43401:SF2">
    <property type="entry name" value="L-THREONINE 3-DEHYDROGENASE"/>
    <property type="match status" value="1"/>
</dbReference>
<dbReference type="PANTHER" id="PTHR43401">
    <property type="entry name" value="L-THREONINE 3-DEHYDROGENASE"/>
    <property type="match status" value="1"/>
</dbReference>
<reference evidence="6 7" key="1">
    <citation type="submission" date="2020-08" db="EMBL/GenBank/DDBJ databases">
        <title>Complete Genome Sequence of Effusibacillus dendaii Strain skT53, Isolated from Farmland soil.</title>
        <authorList>
            <person name="Konishi T."/>
            <person name="Kawasaki H."/>
        </authorList>
    </citation>
    <scope>NUCLEOTIDE SEQUENCE [LARGE SCALE GENOMIC DNA]</scope>
    <source>
        <strain evidence="7">skT53</strain>
    </source>
</reference>
<comment type="cofactor">
    <cofactor evidence="4">
        <name>Zn(2+)</name>
        <dbReference type="ChEBI" id="CHEBI:29105"/>
    </cofactor>
</comment>
<dbReference type="CDD" id="cd08254">
    <property type="entry name" value="hydroxyacyl_CoA_DH"/>
    <property type="match status" value="1"/>
</dbReference>
<evidence type="ECO:0000259" key="5">
    <source>
        <dbReference type="SMART" id="SM00829"/>
    </source>
</evidence>
<dbReference type="KEGG" id="eff:skT53_13370"/>
<dbReference type="Gene3D" id="3.90.180.10">
    <property type="entry name" value="Medium-chain alcohol dehydrogenases, catalytic domain"/>
    <property type="match status" value="1"/>
</dbReference>
<dbReference type="GO" id="GO:0016491">
    <property type="term" value="F:oxidoreductase activity"/>
    <property type="evidence" value="ECO:0007669"/>
    <property type="project" value="UniProtKB-KW"/>
</dbReference>
<evidence type="ECO:0000256" key="1">
    <source>
        <dbReference type="ARBA" id="ARBA00022723"/>
    </source>
</evidence>
<evidence type="ECO:0000256" key="3">
    <source>
        <dbReference type="ARBA" id="ARBA00023002"/>
    </source>
</evidence>
<feature type="domain" description="Enoyl reductase (ER)" evidence="5">
    <location>
        <begin position="14"/>
        <end position="348"/>
    </location>
</feature>
<organism evidence="6 7">
    <name type="scientific">Effusibacillus dendaii</name>
    <dbReference type="NCBI Taxonomy" id="2743772"/>
    <lineage>
        <taxon>Bacteria</taxon>
        <taxon>Bacillati</taxon>
        <taxon>Bacillota</taxon>
        <taxon>Bacilli</taxon>
        <taxon>Bacillales</taxon>
        <taxon>Alicyclobacillaceae</taxon>
        <taxon>Effusibacillus</taxon>
    </lineage>
</organism>
<dbReference type="Gene3D" id="3.40.50.720">
    <property type="entry name" value="NAD(P)-binding Rossmann-like Domain"/>
    <property type="match status" value="1"/>
</dbReference>
<dbReference type="SUPFAM" id="SSF51735">
    <property type="entry name" value="NAD(P)-binding Rossmann-fold domains"/>
    <property type="match status" value="1"/>
</dbReference>
<evidence type="ECO:0000256" key="4">
    <source>
        <dbReference type="RuleBase" id="RU361277"/>
    </source>
</evidence>
<keyword evidence="2 4" id="KW-0862">Zinc</keyword>
<dbReference type="GO" id="GO:0008270">
    <property type="term" value="F:zinc ion binding"/>
    <property type="evidence" value="ECO:0007669"/>
    <property type="project" value="InterPro"/>
</dbReference>
<dbReference type="Pfam" id="PF08240">
    <property type="entry name" value="ADH_N"/>
    <property type="match status" value="1"/>
</dbReference>
<dbReference type="InterPro" id="IPR050129">
    <property type="entry name" value="Zn_alcohol_dh"/>
</dbReference>
<dbReference type="Pfam" id="PF00107">
    <property type="entry name" value="ADH_zinc_N"/>
    <property type="match status" value="1"/>
</dbReference>
<sequence>MNIPITMKAARFYEVNQPLRIDQVAVPDIKDDEVLVQIKAVGLCGSDVHIVYEGITPTAFRPITLGHEPAGIVAKVGANVTGWEVGTRVSVTPGIFCGSCQNCITGHAEICLNRKVIGIQTEGALAEYLVIPAKNLVRLADNVPFTVGAIITDAVATPFHALIDRAELRSGESIAIYGAGGLGLHAVQIAKMAGAKQIFVVDVRDDQLERARKLGADITVNSTKESPVEVILQHTNGLGVDVAAELIGLRETIGQAVESVISGGRVVVVGLGPDPITILPPTIFVRKQLSLLGSYGFTKRTIEQLVELVSAGRLQLEESITHTFPIDQVNEALDTLHEKRGNPVRVVVTFE</sequence>
<gene>
    <name evidence="6" type="primary">adhP</name>
    <name evidence="6" type="ORF">skT53_13370</name>
</gene>
<evidence type="ECO:0000256" key="2">
    <source>
        <dbReference type="ARBA" id="ARBA00022833"/>
    </source>
</evidence>
<dbReference type="PROSITE" id="PS00059">
    <property type="entry name" value="ADH_ZINC"/>
    <property type="match status" value="1"/>
</dbReference>
<dbReference type="InterPro" id="IPR002328">
    <property type="entry name" value="ADH_Zn_CS"/>
</dbReference>
<evidence type="ECO:0000313" key="6">
    <source>
        <dbReference type="EMBL" id="BCJ86352.1"/>
    </source>
</evidence>
<dbReference type="EMBL" id="AP023366">
    <property type="protein sequence ID" value="BCJ86352.1"/>
    <property type="molecule type" value="Genomic_DNA"/>
</dbReference>
<protein>
    <submittedName>
        <fullName evidence="6">Alcohol dehydrogenase</fullName>
    </submittedName>
</protein>
<dbReference type="InterPro" id="IPR036291">
    <property type="entry name" value="NAD(P)-bd_dom_sf"/>
</dbReference>
<proteinExistence type="inferred from homology"/>
<dbReference type="Proteomes" id="UP000593802">
    <property type="component" value="Chromosome"/>
</dbReference>
<dbReference type="SUPFAM" id="SSF50129">
    <property type="entry name" value="GroES-like"/>
    <property type="match status" value="1"/>
</dbReference>
<accession>A0A7I8DAG1</accession>
<comment type="similarity">
    <text evidence="4">Belongs to the zinc-containing alcohol dehydrogenase family.</text>
</comment>
<keyword evidence="1 4" id="KW-0479">Metal-binding</keyword>
<dbReference type="SMART" id="SM00829">
    <property type="entry name" value="PKS_ER"/>
    <property type="match status" value="1"/>
</dbReference>
<keyword evidence="7" id="KW-1185">Reference proteome</keyword>
<dbReference type="InterPro" id="IPR011032">
    <property type="entry name" value="GroES-like_sf"/>
</dbReference>
<dbReference type="RefSeq" id="WP_200760361.1">
    <property type="nucleotide sequence ID" value="NZ_AP023366.1"/>
</dbReference>
<dbReference type="InterPro" id="IPR020843">
    <property type="entry name" value="ER"/>
</dbReference>
<keyword evidence="3" id="KW-0560">Oxidoreductase</keyword>
<name>A0A7I8DAG1_9BACL</name>